<evidence type="ECO:0000259" key="4">
    <source>
        <dbReference type="PROSITE" id="PS50835"/>
    </source>
</evidence>
<dbReference type="PANTHER" id="PTHR24100">
    <property type="entry name" value="BUTYROPHILIN"/>
    <property type="match status" value="1"/>
</dbReference>
<comment type="subcellular location">
    <subcellularLocation>
        <location evidence="1">Membrane</location>
    </subcellularLocation>
</comment>
<reference evidence="5" key="2">
    <citation type="submission" date="2025-09" db="UniProtKB">
        <authorList>
            <consortium name="Ensembl"/>
        </authorList>
    </citation>
    <scope>IDENTIFICATION</scope>
</reference>
<dbReference type="InterPro" id="IPR013106">
    <property type="entry name" value="Ig_V-set"/>
</dbReference>
<sequence>MCSRFSAGLFCITEEEISQAQTMSQPTIRVWLQVTEVKVIEKAESVVLPCKTTAGLKENTVVEWIRSDPDFRIVHVFSNTSERNTKQDGLYRGRTEMNADLLRSGDLSLTLKFPTERDNGSYICTVYRNEDILSLVFLYFSTSNDGLCSHSSPREGGIRIRVCPAALLVSILRVSGC</sequence>
<organism evidence="5 6">
    <name type="scientific">Poecilia mexicana</name>
    <dbReference type="NCBI Taxonomy" id="48701"/>
    <lineage>
        <taxon>Eukaryota</taxon>
        <taxon>Metazoa</taxon>
        <taxon>Chordata</taxon>
        <taxon>Craniata</taxon>
        <taxon>Vertebrata</taxon>
        <taxon>Euteleostomi</taxon>
        <taxon>Actinopterygii</taxon>
        <taxon>Neopterygii</taxon>
        <taxon>Teleostei</taxon>
        <taxon>Neoteleostei</taxon>
        <taxon>Acanthomorphata</taxon>
        <taxon>Ovalentaria</taxon>
        <taxon>Atherinomorphae</taxon>
        <taxon>Cyprinodontiformes</taxon>
        <taxon>Poeciliidae</taxon>
        <taxon>Poeciliinae</taxon>
        <taxon>Poecilia</taxon>
    </lineage>
</organism>
<dbReference type="InterPro" id="IPR013783">
    <property type="entry name" value="Ig-like_fold"/>
</dbReference>
<keyword evidence="3" id="KW-0393">Immunoglobulin domain</keyword>
<dbReference type="STRING" id="48701.ENSPMEP00000025886"/>
<accession>A0A3B3YEV6</accession>
<evidence type="ECO:0000256" key="2">
    <source>
        <dbReference type="ARBA" id="ARBA00023136"/>
    </source>
</evidence>
<dbReference type="InterPro" id="IPR007110">
    <property type="entry name" value="Ig-like_dom"/>
</dbReference>
<dbReference type="Proteomes" id="UP000261480">
    <property type="component" value="Unplaced"/>
</dbReference>
<dbReference type="GO" id="GO:0005102">
    <property type="term" value="F:signaling receptor binding"/>
    <property type="evidence" value="ECO:0007669"/>
    <property type="project" value="TreeGrafter"/>
</dbReference>
<dbReference type="GO" id="GO:0001817">
    <property type="term" value="P:regulation of cytokine production"/>
    <property type="evidence" value="ECO:0007669"/>
    <property type="project" value="TreeGrafter"/>
</dbReference>
<dbReference type="AlphaFoldDB" id="A0A3B3YEV6"/>
<protein>
    <recommendedName>
        <fullName evidence="4">Ig-like domain-containing protein</fullName>
    </recommendedName>
</protein>
<dbReference type="PANTHER" id="PTHR24100:SF151">
    <property type="entry name" value="ICOS LIGAND"/>
    <property type="match status" value="1"/>
</dbReference>
<keyword evidence="6" id="KW-1185">Reference proteome</keyword>
<dbReference type="InterPro" id="IPR050504">
    <property type="entry name" value="IgSF_BTN/MOG"/>
</dbReference>
<dbReference type="Gene3D" id="2.60.40.10">
    <property type="entry name" value="Immunoglobulins"/>
    <property type="match status" value="1"/>
</dbReference>
<evidence type="ECO:0000313" key="6">
    <source>
        <dbReference type="Proteomes" id="UP000261480"/>
    </source>
</evidence>
<dbReference type="GO" id="GO:0009897">
    <property type="term" value="C:external side of plasma membrane"/>
    <property type="evidence" value="ECO:0007669"/>
    <property type="project" value="TreeGrafter"/>
</dbReference>
<dbReference type="InterPro" id="IPR036179">
    <property type="entry name" value="Ig-like_dom_sf"/>
</dbReference>
<evidence type="ECO:0000256" key="1">
    <source>
        <dbReference type="ARBA" id="ARBA00004370"/>
    </source>
</evidence>
<evidence type="ECO:0000313" key="5">
    <source>
        <dbReference type="Ensembl" id="ENSPMEP00000025886.1"/>
    </source>
</evidence>
<proteinExistence type="predicted"/>
<reference evidence="5" key="1">
    <citation type="submission" date="2025-08" db="UniProtKB">
        <authorList>
            <consortium name="Ensembl"/>
        </authorList>
    </citation>
    <scope>IDENTIFICATION</scope>
</reference>
<dbReference type="SUPFAM" id="SSF48726">
    <property type="entry name" value="Immunoglobulin"/>
    <property type="match status" value="1"/>
</dbReference>
<keyword evidence="2" id="KW-0472">Membrane</keyword>
<feature type="domain" description="Ig-like" evidence="4">
    <location>
        <begin position="26"/>
        <end position="134"/>
    </location>
</feature>
<dbReference type="GO" id="GO:0050852">
    <property type="term" value="P:T cell receptor signaling pathway"/>
    <property type="evidence" value="ECO:0007669"/>
    <property type="project" value="TreeGrafter"/>
</dbReference>
<dbReference type="PROSITE" id="PS50835">
    <property type="entry name" value="IG_LIKE"/>
    <property type="match status" value="1"/>
</dbReference>
<dbReference type="Pfam" id="PF07686">
    <property type="entry name" value="V-set"/>
    <property type="match status" value="1"/>
</dbReference>
<dbReference type="SMART" id="SM00406">
    <property type="entry name" value="IGv"/>
    <property type="match status" value="1"/>
</dbReference>
<dbReference type="Ensembl" id="ENSPMET00000003977.1">
    <property type="protein sequence ID" value="ENSPMEP00000025886.1"/>
    <property type="gene ID" value="ENSPMEG00000009177.1"/>
</dbReference>
<evidence type="ECO:0000256" key="3">
    <source>
        <dbReference type="ARBA" id="ARBA00023319"/>
    </source>
</evidence>
<name>A0A3B3YEV6_9TELE</name>